<dbReference type="InterPro" id="IPR050733">
    <property type="entry name" value="Vitellogenin/Apolipophorin"/>
</dbReference>
<dbReference type="RefSeq" id="NP_001038759.2">
    <property type="nucleotide sequence ID" value="NM_001045294.2"/>
</dbReference>
<evidence type="ECO:0000256" key="1">
    <source>
        <dbReference type="ARBA" id="ARBA00022761"/>
    </source>
</evidence>
<dbReference type="AGR" id="ZFIN:ZDB-GENE-001201-3"/>
<evidence type="ECO:0000259" key="3">
    <source>
        <dbReference type="SMART" id="SM01170"/>
    </source>
</evidence>
<dbReference type="PANTHER" id="PTHR23345:SF9">
    <property type="entry name" value="VITELLOGENIN-RELATED"/>
    <property type="match status" value="1"/>
</dbReference>
<dbReference type="InterPro" id="IPR037088">
    <property type="entry name" value="Vitellinogen_b-sht_shell_sf"/>
</dbReference>
<dbReference type="SUPFAM" id="SSF56968">
    <property type="entry name" value="Lipovitellin-phosvitin complex, beta-sheet shell regions"/>
    <property type="match status" value="1"/>
</dbReference>
<dbReference type="EMBL" id="BC115069">
    <property type="protein sequence ID" value="AAI15070.1"/>
    <property type="molecule type" value="mRNA"/>
</dbReference>
<dbReference type="AlphaFoldDB" id="Q1RM99"/>
<dbReference type="FunFam" id="2.20.90.10:FF:000001">
    <property type="entry name" value="Vitellogenin 7"/>
    <property type="match status" value="1"/>
</dbReference>
<evidence type="ECO:0000256" key="2">
    <source>
        <dbReference type="ARBA" id="ARBA00023180"/>
    </source>
</evidence>
<dbReference type="GeneID" id="678536"/>
<dbReference type="Gene3D" id="2.20.90.10">
    <property type="entry name" value="Vitellinogen, beta-sheet shell domain"/>
    <property type="match status" value="1"/>
</dbReference>
<accession>Q1RM99</accession>
<name>Q1RM99_DANRE</name>
<proteinExistence type="evidence at transcript level"/>
<feature type="domain" description="Vitellinogen beta-sheet shell" evidence="3">
    <location>
        <begin position="66"/>
        <end position="230"/>
    </location>
</feature>
<keyword evidence="2" id="KW-0325">Glycoprotein</keyword>
<dbReference type="ZFIN" id="ZDB-GENE-001201-3">
    <property type="gene designation" value="vtg4"/>
</dbReference>
<evidence type="ECO:0000313" key="4">
    <source>
        <dbReference type="EMBL" id="AAI15070.1"/>
    </source>
</evidence>
<evidence type="ECO:0000313" key="5">
    <source>
        <dbReference type="ZFIN" id="ZDB-GENE-001201-3"/>
    </source>
</evidence>
<dbReference type="SMART" id="SM01170">
    <property type="entry name" value="DUF1944"/>
    <property type="match status" value="1"/>
</dbReference>
<dbReference type="InterPro" id="IPR015819">
    <property type="entry name" value="Lipid_transp_b-sht_shell"/>
</dbReference>
<reference evidence="4" key="1">
    <citation type="submission" date="2006-04" db="EMBL/GenBank/DDBJ databases">
        <authorList>
            <consortium name="NIH - Zebrafish Gene Collection (ZGC) project"/>
        </authorList>
    </citation>
    <scope>NUCLEOTIDE SEQUENCE [LARGE SCALE MRNA]</scope>
    <source>
        <tissue evidence="4">Liver</tissue>
    </source>
</reference>
<protein>
    <submittedName>
        <fullName evidence="4">Zgc:136383</fullName>
    </submittedName>
</protein>
<keyword evidence="1" id="KW-0758">Storage protein</keyword>
<dbReference type="GO" id="GO:0032991">
    <property type="term" value="C:protein-containing complex"/>
    <property type="evidence" value="ECO:0000353"/>
    <property type="project" value="ZFIN"/>
</dbReference>
<sequence>MLPLSSSMSSSRMSKTATIMEPFRKFHKDRYLAPHSATKDTSSGSAAASFEQMQKKNRFLGNDIPPVFAIIARAVRADQKLLGYQLAAYFDKPTARVQLIASSIAENDNMKICADGALLSKHKVTAKFSWGAECKQYAVFAKAEAGVLGEYPAARLEVEWERLPKIASTYAKKVSKYILNAAYDTGFRFERATNSEKEIELTAALPSQKSLNVIARIPEITMSRRDIYLPVTVPINPDGTFTIDKDFLSWIHKYINED</sequence>
<dbReference type="KEGG" id="dre:678536"/>
<organism evidence="4">
    <name type="scientific">Danio rerio</name>
    <name type="common">Zebrafish</name>
    <name type="synonym">Brachydanio rerio</name>
    <dbReference type="NCBI Taxonomy" id="7955"/>
    <lineage>
        <taxon>Eukaryota</taxon>
        <taxon>Metazoa</taxon>
        <taxon>Chordata</taxon>
        <taxon>Craniata</taxon>
        <taxon>Vertebrata</taxon>
        <taxon>Euteleostomi</taxon>
        <taxon>Actinopterygii</taxon>
        <taxon>Neopterygii</taxon>
        <taxon>Teleostei</taxon>
        <taxon>Ostariophysi</taxon>
        <taxon>Cypriniformes</taxon>
        <taxon>Danionidae</taxon>
        <taxon>Danioninae</taxon>
        <taxon>Danio</taxon>
    </lineage>
</organism>
<dbReference type="GO" id="GO:0005319">
    <property type="term" value="F:lipid transporter activity"/>
    <property type="evidence" value="ECO:0007669"/>
    <property type="project" value="InterPro"/>
</dbReference>
<dbReference type="PANTHER" id="PTHR23345">
    <property type="entry name" value="VITELLOGENIN-RELATED"/>
    <property type="match status" value="1"/>
</dbReference>
<dbReference type="GO" id="GO:0045735">
    <property type="term" value="F:nutrient reservoir activity"/>
    <property type="evidence" value="ECO:0007669"/>
    <property type="project" value="UniProtKB-KW"/>
</dbReference>
<dbReference type="Pfam" id="PF09175">
    <property type="entry name" value="Vit_b-sht_shell"/>
    <property type="match status" value="1"/>
</dbReference>
<gene>
    <name evidence="5" type="primary">vtg4</name>
    <name evidence="4" type="synonym">zgc:136383</name>
</gene>
<dbReference type="CTD" id="678536"/>
<dbReference type="OrthoDB" id="5956066at2759"/>
<dbReference type="InterPro" id="IPR015258">
    <property type="entry name" value="Vitellinogen_b-sht_shell"/>
</dbReference>